<feature type="region of interest" description="Disordered" evidence="1">
    <location>
        <begin position="58"/>
        <end position="88"/>
    </location>
</feature>
<proteinExistence type="predicted"/>
<evidence type="ECO:0000256" key="1">
    <source>
        <dbReference type="SAM" id="MobiDB-lite"/>
    </source>
</evidence>
<evidence type="ECO:0000313" key="2">
    <source>
        <dbReference type="EMBL" id="KFD62317.1"/>
    </source>
</evidence>
<gene>
    <name evidence="2" type="ORF">M514_25440</name>
</gene>
<protein>
    <submittedName>
        <fullName evidence="2">Uncharacterized protein</fullName>
    </submittedName>
</protein>
<dbReference type="Proteomes" id="UP000030758">
    <property type="component" value="Unassembled WGS sequence"/>
</dbReference>
<dbReference type="AlphaFoldDB" id="A0A085MYM1"/>
<organism evidence="2">
    <name type="scientific">Trichuris suis</name>
    <name type="common">pig whipworm</name>
    <dbReference type="NCBI Taxonomy" id="68888"/>
    <lineage>
        <taxon>Eukaryota</taxon>
        <taxon>Metazoa</taxon>
        <taxon>Ecdysozoa</taxon>
        <taxon>Nematoda</taxon>
        <taxon>Enoplea</taxon>
        <taxon>Dorylaimia</taxon>
        <taxon>Trichinellida</taxon>
        <taxon>Trichuridae</taxon>
        <taxon>Trichuris</taxon>
    </lineage>
</organism>
<name>A0A085MYM1_9BILA</name>
<reference evidence="2" key="1">
    <citation type="journal article" date="2014" name="Nat. Genet.">
        <title>Genome and transcriptome of the porcine whipworm Trichuris suis.</title>
        <authorList>
            <person name="Jex A.R."/>
            <person name="Nejsum P."/>
            <person name="Schwarz E.M."/>
            <person name="Hu L."/>
            <person name="Young N.D."/>
            <person name="Hall R.S."/>
            <person name="Korhonen P.K."/>
            <person name="Liao S."/>
            <person name="Thamsborg S."/>
            <person name="Xia J."/>
            <person name="Xu P."/>
            <person name="Wang S."/>
            <person name="Scheerlinck J.P."/>
            <person name="Hofmann A."/>
            <person name="Sternberg P.W."/>
            <person name="Wang J."/>
            <person name="Gasser R.B."/>
        </authorList>
    </citation>
    <scope>NUCLEOTIDE SEQUENCE [LARGE SCALE GENOMIC DNA]</scope>
    <source>
        <strain evidence="2">DCEP-RM93F</strain>
    </source>
</reference>
<feature type="compositionally biased region" description="Polar residues" evidence="1">
    <location>
        <begin position="65"/>
        <end position="88"/>
    </location>
</feature>
<sequence length="113" mass="12313">MMHGIQPRLTVSYPAVAALKPQIQDLSEQVAALSVQPSNQPPAAFSRWRMTTGREVGTVDKTPGNADSSGVSLHNDSLTTGQDTKNGQDNRTIISIVKWSYLSEQTAFSLQKR</sequence>
<accession>A0A085MYM1</accession>
<dbReference type="EMBL" id="KL367597">
    <property type="protein sequence ID" value="KFD62317.1"/>
    <property type="molecule type" value="Genomic_DNA"/>
</dbReference>